<reference evidence="2 3" key="1">
    <citation type="submission" date="2018-05" db="EMBL/GenBank/DDBJ databases">
        <title>Genomic Encyclopedia of Type Strains, Phase IV (KMG-IV): sequencing the most valuable type-strain genomes for metagenomic binning, comparative biology and taxonomic classification.</title>
        <authorList>
            <person name="Goeker M."/>
        </authorList>
    </citation>
    <scope>NUCLEOTIDE SEQUENCE [LARGE SCALE GENOMIC DNA]</scope>
    <source>
        <strain evidence="2 3">DSM 6462</strain>
    </source>
</reference>
<keyword evidence="3" id="KW-1185">Reference proteome</keyword>
<dbReference type="Proteomes" id="UP000248021">
    <property type="component" value="Unassembled WGS sequence"/>
</dbReference>
<sequence>LLDRRLQHPTTPLGPQRHPAIPEAEQPSWKRHLAGAFNKFVIPFEGGEGGEAYGRWGEVFSWQHDLRWDETERHINGRAAENTLRLATLRAISRNPAAPAVAVDDIEWGFAIVHRSIAIISDGISRHMAASPAEALRNAVKEALRDKPNGLAYSLLLQRQGIRKADNRLLKDALRWLLDAQEIIDVSGNHEPGKGSRFRLRE</sequence>
<accession>A0A2V3TRG5</accession>
<feature type="non-terminal residue" evidence="2">
    <location>
        <position position="1"/>
    </location>
</feature>
<dbReference type="EMBL" id="QJJK01000030">
    <property type="protein sequence ID" value="PXW50189.1"/>
    <property type="molecule type" value="Genomic_DNA"/>
</dbReference>
<protein>
    <submittedName>
        <fullName evidence="2">Uncharacterized protein</fullName>
    </submittedName>
</protein>
<evidence type="ECO:0000313" key="3">
    <source>
        <dbReference type="Proteomes" id="UP000248021"/>
    </source>
</evidence>
<dbReference type="AlphaFoldDB" id="A0A2V3TRG5"/>
<organism evidence="2 3">
    <name type="scientific">Chelatococcus asaccharovorans</name>
    <dbReference type="NCBI Taxonomy" id="28210"/>
    <lineage>
        <taxon>Bacteria</taxon>
        <taxon>Pseudomonadati</taxon>
        <taxon>Pseudomonadota</taxon>
        <taxon>Alphaproteobacteria</taxon>
        <taxon>Hyphomicrobiales</taxon>
        <taxon>Chelatococcaceae</taxon>
        <taxon>Chelatococcus</taxon>
    </lineage>
</organism>
<comment type="caution">
    <text evidence="2">The sequence shown here is derived from an EMBL/GenBank/DDBJ whole genome shotgun (WGS) entry which is preliminary data.</text>
</comment>
<evidence type="ECO:0000313" key="2">
    <source>
        <dbReference type="EMBL" id="PXW50189.1"/>
    </source>
</evidence>
<feature type="region of interest" description="Disordered" evidence="1">
    <location>
        <begin position="1"/>
        <end position="23"/>
    </location>
</feature>
<proteinExistence type="predicted"/>
<gene>
    <name evidence="2" type="ORF">C7450_1301</name>
</gene>
<name>A0A2V3TRG5_9HYPH</name>
<evidence type="ECO:0000256" key="1">
    <source>
        <dbReference type="SAM" id="MobiDB-lite"/>
    </source>
</evidence>